<comment type="similarity">
    <text evidence="4">Belongs to the CCDC181 family.</text>
</comment>
<evidence type="ECO:0000256" key="5">
    <source>
        <dbReference type="ARBA" id="ARBA00022306"/>
    </source>
</evidence>
<dbReference type="GO" id="GO:0005874">
    <property type="term" value="C:microtubule"/>
    <property type="evidence" value="ECO:0007669"/>
    <property type="project" value="UniProtKB-KW"/>
</dbReference>
<dbReference type="EMBL" id="WBNG01000518">
    <property type="protein sequence ID" value="NXD27083.1"/>
    <property type="molecule type" value="Genomic_DNA"/>
</dbReference>
<name>A0A851UHP5_9PASS</name>
<keyword evidence="12" id="KW-0966">Cell projection</keyword>
<evidence type="ECO:0000313" key="17">
    <source>
        <dbReference type="Proteomes" id="UP000623542"/>
    </source>
</evidence>
<keyword evidence="9 14" id="KW-0175">Coiled coil</keyword>
<evidence type="ECO:0000256" key="4">
    <source>
        <dbReference type="ARBA" id="ARBA00005737"/>
    </source>
</evidence>
<sequence>TKMSEKEDQGDLDQKQDQADVSGSTENTEYEDDFETDPEGLTDEEEKQNLGEKENPEEKEEDVEAQGPKAADNFQEDNEEVEENLDQLSEADVNVKVIYSNEKHLESGAEVQQEHHESDTEGESSIQELEKEQELSEEEDEEIKRYVQEKIEEANKELENEGPVDQNRERKLKFKDEVTLQAHPSEDAEVGKTDLARQDDVSAGLSHLHISDDTGQKGTSPSEHAGSHEEKSDGKVLVEKDGKFELLSLCDIESQGILPPIRVSFTDIGTERASPKPSLSSSLPTASQMKEGPPSDSKHKSDSALNGARDLGEQKSKSADRPTVVRSSTYTLTPRQKELRKQIELRNERLRREEEDMKRVLEERRRRENEMVFRAWLQKKKEQLREEKRIRRARQLEEMRMKEVIRDPEEAYRLWLNKKHQQYMKEKRIELLRRKAEEVSFFPRRDECDRAFRDWLRKKREEKQAAELAAKERDRQLRLEARRARQMRNIHYI</sequence>
<feature type="compositionally biased region" description="Basic and acidic residues" evidence="15">
    <location>
        <begin position="1"/>
        <end position="18"/>
    </location>
</feature>
<reference evidence="16" key="1">
    <citation type="submission" date="2019-09" db="EMBL/GenBank/DDBJ databases">
        <title>Bird 10,000 Genomes (B10K) Project - Family phase.</title>
        <authorList>
            <person name="Zhang G."/>
        </authorList>
    </citation>
    <scope>NUCLEOTIDE SEQUENCE</scope>
    <source>
        <strain evidence="16">B10K-IZCAS-20218</strain>
        <tissue evidence="16">Blood</tissue>
    </source>
</reference>
<comment type="subunit">
    <text evidence="13">Homodimer. Interacts with HOOK1. Interacts with HOOK2. Interacts with HOOK3.</text>
</comment>
<evidence type="ECO:0000256" key="3">
    <source>
        <dbReference type="ARBA" id="ARBA00004245"/>
    </source>
</evidence>
<protein>
    <recommendedName>
        <fullName evidence="5">Coiled-coil domain-containing protein 181</fullName>
    </recommendedName>
</protein>
<feature type="compositionally biased region" description="Basic and acidic residues" evidence="15">
    <location>
        <begin position="104"/>
        <end position="119"/>
    </location>
</feature>
<feature type="non-terminal residue" evidence="16">
    <location>
        <position position="493"/>
    </location>
</feature>
<evidence type="ECO:0000313" key="16">
    <source>
        <dbReference type="EMBL" id="NXD27083.1"/>
    </source>
</evidence>
<keyword evidence="8" id="KW-0282">Flagellum</keyword>
<keyword evidence="7" id="KW-0493">Microtubule</keyword>
<dbReference type="PANTHER" id="PTHR14320:SF2">
    <property type="entry name" value="COILED-COIL DOMAIN-CONTAINING PROTEIN 181"/>
    <property type="match status" value="1"/>
</dbReference>
<dbReference type="InterPro" id="IPR026687">
    <property type="entry name" value="CCDC181"/>
</dbReference>
<proteinExistence type="inferred from homology"/>
<dbReference type="Proteomes" id="UP000623542">
    <property type="component" value="Unassembled WGS sequence"/>
</dbReference>
<evidence type="ECO:0000256" key="1">
    <source>
        <dbReference type="ARBA" id="ARBA00002213"/>
    </source>
</evidence>
<evidence type="ECO:0000256" key="7">
    <source>
        <dbReference type="ARBA" id="ARBA00022701"/>
    </source>
</evidence>
<organism evidence="16 17">
    <name type="scientific">Elachura formosa</name>
    <name type="common">spotted wren-babbler</name>
    <dbReference type="NCBI Taxonomy" id="1463973"/>
    <lineage>
        <taxon>Eukaryota</taxon>
        <taxon>Metazoa</taxon>
        <taxon>Chordata</taxon>
        <taxon>Craniata</taxon>
        <taxon>Vertebrata</taxon>
        <taxon>Euteleostomi</taxon>
        <taxon>Archelosauria</taxon>
        <taxon>Archosauria</taxon>
        <taxon>Dinosauria</taxon>
        <taxon>Saurischia</taxon>
        <taxon>Theropoda</taxon>
        <taxon>Coelurosauria</taxon>
        <taxon>Aves</taxon>
        <taxon>Neognathae</taxon>
        <taxon>Neoaves</taxon>
        <taxon>Telluraves</taxon>
        <taxon>Australaves</taxon>
        <taxon>Passeriformes</taxon>
        <taxon>Elachuridae</taxon>
        <taxon>Elachura</taxon>
    </lineage>
</organism>
<evidence type="ECO:0000256" key="14">
    <source>
        <dbReference type="SAM" id="Coils"/>
    </source>
</evidence>
<feature type="compositionally biased region" description="Basic and acidic residues" evidence="15">
    <location>
        <begin position="225"/>
        <end position="236"/>
    </location>
</feature>
<feature type="compositionally biased region" description="Low complexity" evidence="15">
    <location>
        <begin position="275"/>
        <end position="284"/>
    </location>
</feature>
<comment type="subcellular location">
    <subcellularLocation>
        <location evidence="2">Cell projection</location>
        <location evidence="2">Cilium</location>
        <location evidence="2">Flagellum</location>
    </subcellularLocation>
    <subcellularLocation>
        <location evidence="3">Cytoplasm</location>
        <location evidence="3">Cytoskeleton</location>
    </subcellularLocation>
</comment>
<evidence type="ECO:0000256" key="8">
    <source>
        <dbReference type="ARBA" id="ARBA00022846"/>
    </source>
</evidence>
<feature type="region of interest" description="Disordered" evidence="15">
    <location>
        <begin position="1"/>
        <end position="92"/>
    </location>
</feature>
<dbReference type="PANTHER" id="PTHR14320">
    <property type="entry name" value="COILED-COIL DOMAIN-CONTAINING PROTEIN 181"/>
    <property type="match status" value="1"/>
</dbReference>
<feature type="compositionally biased region" description="Basic and acidic residues" evidence="15">
    <location>
        <begin position="47"/>
        <end position="56"/>
    </location>
</feature>
<keyword evidence="17" id="KW-1185">Reference proteome</keyword>
<feature type="compositionally biased region" description="Basic and acidic residues" evidence="15">
    <location>
        <begin position="142"/>
        <end position="159"/>
    </location>
</feature>
<feature type="compositionally biased region" description="Polar residues" evidence="15">
    <location>
        <begin position="325"/>
        <end position="334"/>
    </location>
</feature>
<feature type="region of interest" description="Disordered" evidence="15">
    <location>
        <begin position="104"/>
        <end position="236"/>
    </location>
</feature>
<dbReference type="OrthoDB" id="6288248at2759"/>
<feature type="compositionally biased region" description="Acidic residues" evidence="15">
    <location>
        <begin position="28"/>
        <end position="46"/>
    </location>
</feature>
<evidence type="ECO:0000256" key="2">
    <source>
        <dbReference type="ARBA" id="ARBA00004230"/>
    </source>
</evidence>
<feature type="coiled-coil region" evidence="14">
    <location>
        <begin position="336"/>
        <end position="371"/>
    </location>
</feature>
<dbReference type="GO" id="GO:0008017">
    <property type="term" value="F:microtubule binding"/>
    <property type="evidence" value="ECO:0007669"/>
    <property type="project" value="InterPro"/>
</dbReference>
<feature type="compositionally biased region" description="Basic and acidic residues" evidence="15">
    <location>
        <begin position="310"/>
        <end position="320"/>
    </location>
</feature>
<gene>
    <name evidence="16" type="primary">Ccdc181</name>
    <name evidence="16" type="ORF">ELAFOR_R05180</name>
</gene>
<feature type="compositionally biased region" description="Acidic residues" evidence="15">
    <location>
        <begin position="74"/>
        <end position="85"/>
    </location>
</feature>
<keyword evidence="11" id="KW-0206">Cytoskeleton</keyword>
<evidence type="ECO:0000256" key="10">
    <source>
        <dbReference type="ARBA" id="ARBA00023069"/>
    </source>
</evidence>
<feature type="non-terminal residue" evidence="16">
    <location>
        <position position="1"/>
    </location>
</feature>
<comment type="caution">
    <text evidence="16">The sequence shown here is derived from an EMBL/GenBank/DDBJ whole genome shotgun (WGS) entry which is preliminary data.</text>
</comment>
<accession>A0A851UHP5</accession>
<evidence type="ECO:0000256" key="12">
    <source>
        <dbReference type="ARBA" id="ARBA00023273"/>
    </source>
</evidence>
<keyword evidence="6" id="KW-0963">Cytoplasm</keyword>
<evidence type="ECO:0000256" key="15">
    <source>
        <dbReference type="SAM" id="MobiDB-lite"/>
    </source>
</evidence>
<comment type="function">
    <text evidence="1">Microtubule-binding protein that localizes to the microtubular manchette of elongating spermatids.</text>
</comment>
<evidence type="ECO:0000256" key="13">
    <source>
        <dbReference type="ARBA" id="ARBA00047162"/>
    </source>
</evidence>
<feature type="compositionally biased region" description="Basic and acidic residues" evidence="15">
    <location>
        <begin position="166"/>
        <end position="200"/>
    </location>
</feature>
<evidence type="ECO:0000256" key="6">
    <source>
        <dbReference type="ARBA" id="ARBA00022490"/>
    </source>
</evidence>
<dbReference type="GO" id="GO:0031514">
    <property type="term" value="C:motile cilium"/>
    <property type="evidence" value="ECO:0007669"/>
    <property type="project" value="UniProtKB-SubCell"/>
</dbReference>
<evidence type="ECO:0000256" key="11">
    <source>
        <dbReference type="ARBA" id="ARBA00023212"/>
    </source>
</evidence>
<dbReference type="AlphaFoldDB" id="A0A851UHP5"/>
<evidence type="ECO:0000256" key="9">
    <source>
        <dbReference type="ARBA" id="ARBA00023054"/>
    </source>
</evidence>
<keyword evidence="10" id="KW-0969">Cilium</keyword>
<feature type="region of interest" description="Disordered" evidence="15">
    <location>
        <begin position="268"/>
        <end position="335"/>
    </location>
</feature>